<dbReference type="EMBL" id="MRCE01000035">
    <property type="protein sequence ID" value="OKH32824.1"/>
    <property type="molecule type" value="Genomic_DNA"/>
</dbReference>
<dbReference type="STRING" id="454136.NIES2119_24910"/>
<protein>
    <submittedName>
        <fullName evidence="2">Cupin</fullName>
    </submittedName>
</protein>
<feature type="domain" description="(S)-ureidoglycine aminohydrolase cupin" evidence="1">
    <location>
        <begin position="20"/>
        <end position="91"/>
    </location>
</feature>
<organism evidence="2 3">
    <name type="scientific">[Phormidium ambiguum] IAM M-71</name>
    <dbReference type="NCBI Taxonomy" id="454136"/>
    <lineage>
        <taxon>Bacteria</taxon>
        <taxon>Bacillati</taxon>
        <taxon>Cyanobacteriota</taxon>
        <taxon>Cyanophyceae</taxon>
        <taxon>Oscillatoriophycideae</taxon>
        <taxon>Aerosakkonematales</taxon>
        <taxon>Aerosakkonemataceae</taxon>
        <taxon>Floridanema</taxon>
    </lineage>
</organism>
<sequence>MQSTTEIKVIHQPTQEQLNQIGVSQWPIWTKEISEFPWTYDESETCYLLEGDVIVTPENGQPVQVKKGDLVTFPAGMSCTWNIKTDVRKHYKFG</sequence>
<dbReference type="Pfam" id="PF05899">
    <property type="entry name" value="Cupin_3"/>
    <property type="match status" value="1"/>
</dbReference>
<name>A0A1U7I8Q5_9CYAN</name>
<dbReference type="InterPro" id="IPR014710">
    <property type="entry name" value="RmlC-like_jellyroll"/>
</dbReference>
<proteinExistence type="predicted"/>
<dbReference type="RefSeq" id="WP_073596200.1">
    <property type="nucleotide sequence ID" value="NZ_MRCE01000035.1"/>
</dbReference>
<reference evidence="2 3" key="1">
    <citation type="submission" date="2016-11" db="EMBL/GenBank/DDBJ databases">
        <title>Draft Genome Sequences of Nine Cyanobacterial Strains from Diverse Habitats.</title>
        <authorList>
            <person name="Zhu T."/>
            <person name="Hou S."/>
            <person name="Lu X."/>
            <person name="Hess W.R."/>
        </authorList>
    </citation>
    <scope>NUCLEOTIDE SEQUENCE [LARGE SCALE GENOMIC DNA]</scope>
    <source>
        <strain evidence="2 3">IAM M-71</strain>
    </source>
</reference>
<evidence type="ECO:0000313" key="3">
    <source>
        <dbReference type="Proteomes" id="UP000185860"/>
    </source>
</evidence>
<comment type="caution">
    <text evidence="2">The sequence shown here is derived from an EMBL/GenBank/DDBJ whole genome shotgun (WGS) entry which is preliminary data.</text>
</comment>
<dbReference type="InterPro" id="IPR008579">
    <property type="entry name" value="UGlyAH_Cupin_dom"/>
</dbReference>
<dbReference type="CDD" id="cd02227">
    <property type="entry name" value="cupin_TM1112-like"/>
    <property type="match status" value="1"/>
</dbReference>
<dbReference type="PANTHER" id="PTHR33271">
    <property type="entry name" value="OS04G0445200 PROTEIN"/>
    <property type="match status" value="1"/>
</dbReference>
<dbReference type="Gene3D" id="2.60.120.10">
    <property type="entry name" value="Jelly Rolls"/>
    <property type="match status" value="1"/>
</dbReference>
<evidence type="ECO:0000259" key="1">
    <source>
        <dbReference type="Pfam" id="PF05899"/>
    </source>
</evidence>
<dbReference type="OrthoDB" id="9799053at2"/>
<dbReference type="Proteomes" id="UP000185860">
    <property type="component" value="Unassembled WGS sequence"/>
</dbReference>
<dbReference type="PANTHER" id="PTHR33271:SF22">
    <property type="entry name" value="OS04G0445200 PROTEIN"/>
    <property type="match status" value="1"/>
</dbReference>
<evidence type="ECO:0000313" key="2">
    <source>
        <dbReference type="EMBL" id="OKH32824.1"/>
    </source>
</evidence>
<accession>A0A1U7I8Q5</accession>
<dbReference type="InterPro" id="IPR011051">
    <property type="entry name" value="RmlC_Cupin_sf"/>
</dbReference>
<dbReference type="SUPFAM" id="SSF51182">
    <property type="entry name" value="RmlC-like cupins"/>
    <property type="match status" value="1"/>
</dbReference>
<gene>
    <name evidence="2" type="ORF">NIES2119_24910</name>
</gene>
<dbReference type="AlphaFoldDB" id="A0A1U7I8Q5"/>